<dbReference type="OrthoDB" id="7784447at2"/>
<evidence type="ECO:0000313" key="2">
    <source>
        <dbReference type="Proteomes" id="UP000019753"/>
    </source>
</evidence>
<proteinExistence type="predicted"/>
<reference evidence="1 2" key="1">
    <citation type="submission" date="2014-01" db="EMBL/GenBank/DDBJ databases">
        <title>Actinotalea ferrariae CF5-4.</title>
        <authorList>
            <person name="Chen F."/>
            <person name="Li Y."/>
            <person name="Wang G."/>
        </authorList>
    </citation>
    <scope>NUCLEOTIDE SEQUENCE [LARGE SCALE GENOMIC DNA]</scope>
    <source>
        <strain evidence="1 2">CF5-4</strain>
    </source>
</reference>
<organism evidence="1 2">
    <name type="scientific">Actinotalea ferrariae CF5-4</name>
    <dbReference type="NCBI Taxonomy" id="948458"/>
    <lineage>
        <taxon>Bacteria</taxon>
        <taxon>Bacillati</taxon>
        <taxon>Actinomycetota</taxon>
        <taxon>Actinomycetes</taxon>
        <taxon>Micrococcales</taxon>
        <taxon>Cellulomonadaceae</taxon>
        <taxon>Actinotalea</taxon>
    </lineage>
</organism>
<dbReference type="SUPFAM" id="SSF55874">
    <property type="entry name" value="ATPase domain of HSP90 chaperone/DNA topoisomerase II/histidine kinase"/>
    <property type="match status" value="1"/>
</dbReference>
<protein>
    <recommendedName>
        <fullName evidence="3">ATP-binding protein</fullName>
    </recommendedName>
</protein>
<evidence type="ECO:0000313" key="1">
    <source>
        <dbReference type="EMBL" id="EYR62445.1"/>
    </source>
</evidence>
<dbReference type="Gene3D" id="3.30.565.10">
    <property type="entry name" value="Histidine kinase-like ATPase, C-terminal domain"/>
    <property type="match status" value="1"/>
</dbReference>
<keyword evidence="2" id="KW-1185">Reference proteome</keyword>
<gene>
    <name evidence="1" type="ORF">N866_08470</name>
</gene>
<name>A0A021VQZ0_9CELL</name>
<dbReference type="Pfam" id="PF13589">
    <property type="entry name" value="HATPase_c_3"/>
    <property type="match status" value="1"/>
</dbReference>
<dbReference type="EMBL" id="AXCW01000239">
    <property type="protein sequence ID" value="EYR62445.1"/>
    <property type="molecule type" value="Genomic_DNA"/>
</dbReference>
<sequence>MTGSATPTVDIRPDSDIYETYRRLSYRPWYAIAEFVDNSTQNFAVQRGAIEEATGQPASLSIDLFYDRDAGTLSVVDNAMGMNLEEFSRALQLAKPPANTSGRSEFGMGLKTAACWLGPRWRLTSKRAGETVEYSAVVDVAKLKADKPTSLAIETVEGRDPAGHYTRVEVEGLLEYDRVFVGRTLGKVKSEIASIYRRDLLGGQVTITFNGERLEWTEPDLLTEQVDGETIVWRREIDITINDKPVGGWIGLLARGKAADAGFHLFRRDRLIQGGPPNGWKPWEIFGSPNSFQSQRLVGELNFDLWRVSHTKDAIDWSGADEHELLEALKDVCSDYISKARESRRTEAKPTLSRAAAESVVEQTREELEENDELGAEITIVEEGVVPAEDEAEGELVSDLLDGLGSDLIPITFGNTSFPTMALGLVDDSHPSEALVHVGFPADDKVALVMNLRHPFVTEFVGDNEGALKVLAYTLYVDALVERLSRKNAALTPAQLRKVKDGFLRTLKPLA</sequence>
<comment type="caution">
    <text evidence="1">The sequence shown here is derived from an EMBL/GenBank/DDBJ whole genome shotgun (WGS) entry which is preliminary data.</text>
</comment>
<dbReference type="Proteomes" id="UP000019753">
    <property type="component" value="Unassembled WGS sequence"/>
</dbReference>
<dbReference type="InterPro" id="IPR036890">
    <property type="entry name" value="HATPase_C_sf"/>
</dbReference>
<evidence type="ECO:0008006" key="3">
    <source>
        <dbReference type="Google" id="ProtNLM"/>
    </source>
</evidence>
<dbReference type="RefSeq" id="WP_052023129.1">
    <property type="nucleotide sequence ID" value="NZ_AXCW01000239.1"/>
</dbReference>
<accession>A0A021VQZ0</accession>
<dbReference type="AlphaFoldDB" id="A0A021VQZ0"/>